<organism evidence="3 4">
    <name type="scientific">Bradyrhizobium neotropicale</name>
    <dbReference type="NCBI Taxonomy" id="1497615"/>
    <lineage>
        <taxon>Bacteria</taxon>
        <taxon>Pseudomonadati</taxon>
        <taxon>Pseudomonadota</taxon>
        <taxon>Alphaproteobacteria</taxon>
        <taxon>Hyphomicrobiales</taxon>
        <taxon>Nitrobacteraceae</taxon>
        <taxon>Bradyrhizobium</taxon>
    </lineage>
</organism>
<sequence>MKKLIFTTICALALAVGSAMAQTQPAPEASPGVAKHTSKHATHMKHAKHMKKETTGQTTGMAPSKTKQPAARY</sequence>
<feature type="region of interest" description="Disordered" evidence="1">
    <location>
        <begin position="21"/>
        <end position="73"/>
    </location>
</feature>
<reference evidence="3 4" key="1">
    <citation type="submission" date="2016-02" db="EMBL/GenBank/DDBJ databases">
        <title>Draft genome sequence of the strain BR 10247T Bradyrhizobium neotropicale isolated from nodules of Centrolobium paraense.</title>
        <authorList>
            <person name="Simoes-Araujo J.L."/>
            <person name="Barauna A.C."/>
            <person name="Silva K."/>
            <person name="Zilli J.E."/>
        </authorList>
    </citation>
    <scope>NUCLEOTIDE SEQUENCE [LARGE SCALE GENOMIC DNA]</scope>
    <source>
        <strain evidence="3 4">BR 10247</strain>
    </source>
</reference>
<dbReference type="GeneID" id="32586027"/>
<proteinExistence type="predicted"/>
<feature type="compositionally biased region" description="Polar residues" evidence="1">
    <location>
        <begin position="55"/>
        <end position="67"/>
    </location>
</feature>
<evidence type="ECO:0008006" key="5">
    <source>
        <dbReference type="Google" id="ProtNLM"/>
    </source>
</evidence>
<feature type="signal peptide" evidence="2">
    <location>
        <begin position="1"/>
        <end position="21"/>
    </location>
</feature>
<gene>
    <name evidence="3" type="ORF">AXW67_13720</name>
</gene>
<protein>
    <recommendedName>
        <fullName evidence="5">Pentapeptide MXKDX repeat protein</fullName>
    </recommendedName>
</protein>
<dbReference type="EMBL" id="LSEF01000058">
    <property type="protein sequence ID" value="OAF16314.1"/>
    <property type="molecule type" value="Genomic_DNA"/>
</dbReference>
<evidence type="ECO:0000313" key="3">
    <source>
        <dbReference type="EMBL" id="OAF16314.1"/>
    </source>
</evidence>
<evidence type="ECO:0000256" key="2">
    <source>
        <dbReference type="SAM" id="SignalP"/>
    </source>
</evidence>
<name>A0A176Z862_9BRAD</name>
<feature type="compositionally biased region" description="Basic residues" evidence="1">
    <location>
        <begin position="36"/>
        <end position="51"/>
    </location>
</feature>
<dbReference type="AlphaFoldDB" id="A0A176Z862"/>
<keyword evidence="4" id="KW-1185">Reference proteome</keyword>
<comment type="caution">
    <text evidence="3">The sequence shown here is derived from an EMBL/GenBank/DDBJ whole genome shotgun (WGS) entry which is preliminary data.</text>
</comment>
<accession>A0A176Z862</accession>
<feature type="chain" id="PRO_5008055570" description="Pentapeptide MXKDX repeat protein" evidence="2">
    <location>
        <begin position="22"/>
        <end position="73"/>
    </location>
</feature>
<keyword evidence="2" id="KW-0732">Signal</keyword>
<dbReference type="RefSeq" id="WP_027551819.1">
    <property type="nucleotide sequence ID" value="NZ_LSEF01000058.1"/>
</dbReference>
<evidence type="ECO:0000313" key="4">
    <source>
        <dbReference type="Proteomes" id="UP000077173"/>
    </source>
</evidence>
<evidence type="ECO:0000256" key="1">
    <source>
        <dbReference type="SAM" id="MobiDB-lite"/>
    </source>
</evidence>
<dbReference type="Proteomes" id="UP000077173">
    <property type="component" value="Unassembled WGS sequence"/>
</dbReference>